<evidence type="ECO:0000313" key="8">
    <source>
        <dbReference type="EMBL" id="AEV32433.1"/>
    </source>
</evidence>
<evidence type="ECO:0000256" key="5">
    <source>
        <dbReference type="ARBA" id="ARBA00023136"/>
    </source>
</evidence>
<proteinExistence type="predicted"/>
<keyword evidence="3 6" id="KW-0812">Transmembrane</keyword>
<keyword evidence="2" id="KW-1003">Cell membrane</keyword>
<evidence type="ECO:0000256" key="6">
    <source>
        <dbReference type="SAM" id="Phobius"/>
    </source>
</evidence>
<dbReference type="NCBIfam" id="TIGR03954">
    <property type="entry name" value="integ_memb_HG"/>
    <property type="match status" value="1"/>
</dbReference>
<dbReference type="InterPro" id="IPR023845">
    <property type="entry name" value="DUF3817_TM"/>
</dbReference>
<feature type="transmembrane region" description="Helical" evidence="6">
    <location>
        <begin position="44"/>
        <end position="64"/>
    </location>
</feature>
<evidence type="ECO:0000256" key="4">
    <source>
        <dbReference type="ARBA" id="ARBA00022989"/>
    </source>
</evidence>
<keyword evidence="9" id="KW-1185">Reference proteome</keyword>
<dbReference type="Proteomes" id="UP000005631">
    <property type="component" value="Chromosome"/>
</dbReference>
<feature type="domain" description="DUF3817" evidence="7">
    <location>
        <begin position="8"/>
        <end position="96"/>
    </location>
</feature>
<dbReference type="eggNOG" id="COG2814">
    <property type="taxonomic scope" value="Bacteria"/>
</dbReference>
<dbReference type="OrthoDB" id="1121311at2"/>
<name>G8R865_OWEHD</name>
<dbReference type="PANTHER" id="PTHR40077:SF1">
    <property type="entry name" value="MEMBRANE PROTEIN"/>
    <property type="match status" value="1"/>
</dbReference>
<sequence>MENKIKALKQFHIISILEGASFLLLMFIAMPLKYMADYPLPVKYTGWAHGVLFIAYLIVGLRVAVLCKWPIGKVALAVLASLLPFGPFVFDKTVKKEIAEREAAVVVS</sequence>
<feature type="transmembrane region" description="Helical" evidence="6">
    <location>
        <begin position="71"/>
        <end position="90"/>
    </location>
</feature>
<dbReference type="PATRIC" id="fig|926562.3.peg.1448"/>
<reference evidence="8 9" key="1">
    <citation type="journal article" date="2012" name="Stand. Genomic Sci.">
        <title>Genome sequence of the orange-pigmented seawater bacterium Owenweeksia hongkongensis type strain (UST20020801(T)).</title>
        <authorList>
            <person name="Riedel T."/>
            <person name="Held B."/>
            <person name="Nolan M."/>
            <person name="Lucas S."/>
            <person name="Lapidus A."/>
            <person name="Tice H."/>
            <person name="Del Rio T.G."/>
            <person name="Cheng J.F."/>
            <person name="Han C."/>
            <person name="Tapia R."/>
            <person name="Goodwin L.A."/>
            <person name="Pitluck S."/>
            <person name="Liolios K."/>
            <person name="Mavromatis K."/>
            <person name="Pagani I."/>
            <person name="Ivanova N."/>
            <person name="Mikhailova N."/>
            <person name="Pati A."/>
            <person name="Chen A."/>
            <person name="Palaniappan K."/>
            <person name="Rohde M."/>
            <person name="Tindall B.J."/>
            <person name="Detter J.C."/>
            <person name="Goker M."/>
            <person name="Woyke T."/>
            <person name="Bristow J."/>
            <person name="Eisen J.A."/>
            <person name="Markowitz V."/>
            <person name="Hugenholtz P."/>
            <person name="Klenk H.P."/>
            <person name="Kyrpides N.C."/>
        </authorList>
    </citation>
    <scope>NUCLEOTIDE SEQUENCE</scope>
    <source>
        <strain evidence="9">DSM 17368 / JCM 12287 / NRRL B-23963</strain>
    </source>
</reference>
<evidence type="ECO:0000256" key="2">
    <source>
        <dbReference type="ARBA" id="ARBA00022475"/>
    </source>
</evidence>
<organism evidence="8 9">
    <name type="scientific">Owenweeksia hongkongensis (strain DSM 17368 / CIP 108786 / JCM 12287 / NRRL B-23963 / UST20020801)</name>
    <dbReference type="NCBI Taxonomy" id="926562"/>
    <lineage>
        <taxon>Bacteria</taxon>
        <taxon>Pseudomonadati</taxon>
        <taxon>Bacteroidota</taxon>
        <taxon>Flavobacteriia</taxon>
        <taxon>Flavobacteriales</taxon>
        <taxon>Owenweeksiaceae</taxon>
        <taxon>Owenweeksia</taxon>
    </lineage>
</organism>
<evidence type="ECO:0000256" key="3">
    <source>
        <dbReference type="ARBA" id="ARBA00022692"/>
    </source>
</evidence>
<evidence type="ECO:0000313" key="9">
    <source>
        <dbReference type="Proteomes" id="UP000005631"/>
    </source>
</evidence>
<dbReference type="HOGENOM" id="CLU_120964_3_3_10"/>
<gene>
    <name evidence="8" type="ordered locus">Oweho_1437</name>
</gene>
<dbReference type="AlphaFoldDB" id="G8R865"/>
<dbReference type="EMBL" id="CP003156">
    <property type="protein sequence ID" value="AEV32433.1"/>
    <property type="molecule type" value="Genomic_DNA"/>
</dbReference>
<protein>
    <submittedName>
        <fullName evidence="8">Integral membrane protein</fullName>
    </submittedName>
</protein>
<keyword evidence="5 6" id="KW-0472">Membrane</keyword>
<dbReference type="PANTHER" id="PTHR40077">
    <property type="entry name" value="MEMBRANE PROTEIN-RELATED"/>
    <property type="match status" value="1"/>
</dbReference>
<dbReference type="STRING" id="926562.Oweho_1437"/>
<dbReference type="RefSeq" id="WP_014201789.1">
    <property type="nucleotide sequence ID" value="NC_016599.1"/>
</dbReference>
<dbReference type="KEGG" id="oho:Oweho_1437"/>
<feature type="transmembrane region" description="Helical" evidence="6">
    <location>
        <begin position="12"/>
        <end position="32"/>
    </location>
</feature>
<comment type="subcellular location">
    <subcellularLocation>
        <location evidence="1">Cell membrane</location>
        <topology evidence="1">Multi-pass membrane protein</topology>
    </subcellularLocation>
</comment>
<evidence type="ECO:0000256" key="1">
    <source>
        <dbReference type="ARBA" id="ARBA00004651"/>
    </source>
</evidence>
<dbReference type="GO" id="GO:0005886">
    <property type="term" value="C:plasma membrane"/>
    <property type="evidence" value="ECO:0007669"/>
    <property type="project" value="UniProtKB-SubCell"/>
</dbReference>
<evidence type="ECO:0000259" key="7">
    <source>
        <dbReference type="Pfam" id="PF12823"/>
    </source>
</evidence>
<keyword evidence="4 6" id="KW-1133">Transmembrane helix</keyword>
<accession>G8R865</accession>
<dbReference type="Pfam" id="PF12823">
    <property type="entry name" value="DUF3817"/>
    <property type="match status" value="1"/>
</dbReference>